<evidence type="ECO:0000313" key="3">
    <source>
        <dbReference type="EMBL" id="TCB89433.1"/>
    </source>
</evidence>
<dbReference type="Pfam" id="PF26526">
    <property type="entry name" value="DUF8175"/>
    <property type="match status" value="1"/>
</dbReference>
<feature type="region of interest" description="Disordered" evidence="1">
    <location>
        <begin position="38"/>
        <end position="67"/>
    </location>
</feature>
<name>A0A4R0G1H5_9ACTN</name>
<evidence type="ECO:0000313" key="4">
    <source>
        <dbReference type="Proteomes" id="UP000292274"/>
    </source>
</evidence>
<dbReference type="InterPro" id="IPR058488">
    <property type="entry name" value="DUF8175"/>
</dbReference>
<reference evidence="3 4" key="1">
    <citation type="submission" date="2019-02" db="EMBL/GenBank/DDBJ databases">
        <title>Jishengella sp. nov., isolated from a root of Zingiber montanum.</title>
        <authorList>
            <person name="Kuncharoen N."/>
            <person name="Kudo T."/>
            <person name="Masahiro Y."/>
            <person name="Ohkuma M."/>
            <person name="Tanasupawat S."/>
        </authorList>
    </citation>
    <scope>NUCLEOTIDE SEQUENCE [LARGE SCALE GENOMIC DNA]</scope>
    <source>
        <strain evidence="3 4">PLAI 1-1</strain>
    </source>
</reference>
<feature type="domain" description="DUF8175" evidence="2">
    <location>
        <begin position="46"/>
        <end position="238"/>
    </location>
</feature>
<keyword evidence="4" id="KW-1185">Reference proteome</keyword>
<dbReference type="AlphaFoldDB" id="A0A4R0G1H5"/>
<dbReference type="Proteomes" id="UP000292274">
    <property type="component" value="Unassembled WGS sequence"/>
</dbReference>
<evidence type="ECO:0000256" key="1">
    <source>
        <dbReference type="SAM" id="MobiDB-lite"/>
    </source>
</evidence>
<organism evidence="3 4">
    <name type="scientific">Micromonospora zingiberis</name>
    <dbReference type="NCBI Taxonomy" id="2053011"/>
    <lineage>
        <taxon>Bacteria</taxon>
        <taxon>Bacillati</taxon>
        <taxon>Actinomycetota</taxon>
        <taxon>Actinomycetes</taxon>
        <taxon>Micromonosporales</taxon>
        <taxon>Micromonosporaceae</taxon>
        <taxon>Micromonospora</taxon>
    </lineage>
</organism>
<accession>A0A4R0G1H5</accession>
<protein>
    <recommendedName>
        <fullName evidence="2">DUF8175 domain-containing protein</fullName>
    </recommendedName>
</protein>
<evidence type="ECO:0000259" key="2">
    <source>
        <dbReference type="Pfam" id="PF26526"/>
    </source>
</evidence>
<proteinExistence type="predicted"/>
<sequence length="257" mass="26824">MNRRISQATPRRRISPTVIVTVGLALLVLASVAVARSGDDNRNDHASPGQPLTEANPPADAPAPDVPQQVAVEVSWPTDLTWITVAGLALPVSATAGPRDSAAGRARGFAQTSSGAVLAALHLLVRTSPQVGPRVWEPTLREQVVGPDVGAYIDAVTQDYAVAQEQLQIPYGDPLSPIYASIAGVRIDSYGPQAASLRLLIEAPDGSGGVARAATVVQVSWTGTDWSLIAPPRGDWSTVRALVGPAVTRSYTPLPGR</sequence>
<comment type="caution">
    <text evidence="3">The sequence shown here is derived from an EMBL/GenBank/DDBJ whole genome shotgun (WGS) entry which is preliminary data.</text>
</comment>
<dbReference type="OrthoDB" id="4428031at2"/>
<gene>
    <name evidence="3" type="ORF">E0H26_27890</name>
</gene>
<dbReference type="EMBL" id="SJJR01000033">
    <property type="protein sequence ID" value="TCB89433.1"/>
    <property type="molecule type" value="Genomic_DNA"/>
</dbReference>